<dbReference type="PROSITE" id="PS51450">
    <property type="entry name" value="LRR"/>
    <property type="match status" value="3"/>
</dbReference>
<evidence type="ECO:0000256" key="1">
    <source>
        <dbReference type="ARBA" id="ARBA00022614"/>
    </source>
</evidence>
<dbReference type="Pfam" id="PF12799">
    <property type="entry name" value="LRR_4"/>
    <property type="match status" value="1"/>
</dbReference>
<dbReference type="InterPro" id="IPR001611">
    <property type="entry name" value="Leu-rich_rpt"/>
</dbReference>
<dbReference type="CDD" id="cd21340">
    <property type="entry name" value="PPP1R42"/>
    <property type="match status" value="1"/>
</dbReference>
<dbReference type="Pfam" id="PF00560">
    <property type="entry name" value="LRR_1"/>
    <property type="match status" value="1"/>
</dbReference>
<keyword evidence="1" id="KW-0433">Leucine-rich repeat</keyword>
<comment type="caution">
    <text evidence="3">The sequence shown here is derived from an EMBL/GenBank/DDBJ whole genome shotgun (WGS) entry which is preliminary data.</text>
</comment>
<dbReference type="SMART" id="SM00365">
    <property type="entry name" value="LRR_SD22"/>
    <property type="match status" value="4"/>
</dbReference>
<dbReference type="InterPro" id="IPR032675">
    <property type="entry name" value="LRR_dom_sf"/>
</dbReference>
<dbReference type="EMBL" id="JAEAOA010001340">
    <property type="protein sequence ID" value="KAK3579136.1"/>
    <property type="molecule type" value="Genomic_DNA"/>
</dbReference>
<evidence type="ECO:0008006" key="5">
    <source>
        <dbReference type="Google" id="ProtNLM"/>
    </source>
</evidence>
<dbReference type="AlphaFoldDB" id="A0AAE0VIR5"/>
<dbReference type="SUPFAM" id="SSF52058">
    <property type="entry name" value="L domain-like"/>
    <property type="match status" value="1"/>
</dbReference>
<dbReference type="InterPro" id="IPR050836">
    <property type="entry name" value="SDS22/Internalin_LRR"/>
</dbReference>
<evidence type="ECO:0000256" key="2">
    <source>
        <dbReference type="ARBA" id="ARBA00022737"/>
    </source>
</evidence>
<evidence type="ECO:0000313" key="4">
    <source>
        <dbReference type="Proteomes" id="UP001195483"/>
    </source>
</evidence>
<dbReference type="Proteomes" id="UP001195483">
    <property type="component" value="Unassembled WGS sequence"/>
</dbReference>
<organism evidence="3 4">
    <name type="scientific">Potamilus streckersoni</name>
    <dbReference type="NCBI Taxonomy" id="2493646"/>
    <lineage>
        <taxon>Eukaryota</taxon>
        <taxon>Metazoa</taxon>
        <taxon>Spiralia</taxon>
        <taxon>Lophotrochozoa</taxon>
        <taxon>Mollusca</taxon>
        <taxon>Bivalvia</taxon>
        <taxon>Autobranchia</taxon>
        <taxon>Heteroconchia</taxon>
        <taxon>Palaeoheterodonta</taxon>
        <taxon>Unionida</taxon>
        <taxon>Unionoidea</taxon>
        <taxon>Unionidae</taxon>
        <taxon>Ambleminae</taxon>
        <taxon>Lampsilini</taxon>
        <taxon>Potamilus</taxon>
    </lineage>
</organism>
<name>A0AAE0VIR5_9BIVA</name>
<dbReference type="Gene3D" id="3.80.10.10">
    <property type="entry name" value="Ribonuclease Inhibitor"/>
    <property type="match status" value="2"/>
</dbReference>
<reference evidence="3" key="1">
    <citation type="journal article" date="2021" name="Genome Biol. Evol.">
        <title>A High-Quality Reference Genome for a Parasitic Bivalve with Doubly Uniparental Inheritance (Bivalvia: Unionida).</title>
        <authorList>
            <person name="Smith C.H."/>
        </authorList>
    </citation>
    <scope>NUCLEOTIDE SEQUENCE</scope>
    <source>
        <strain evidence="3">CHS0354</strain>
    </source>
</reference>
<accession>A0AAE0VIR5</accession>
<dbReference type="PANTHER" id="PTHR46652">
    <property type="entry name" value="LEUCINE-RICH REPEAT AND IQ DOMAIN-CONTAINING PROTEIN 1-RELATED"/>
    <property type="match status" value="1"/>
</dbReference>
<reference evidence="3" key="3">
    <citation type="submission" date="2023-05" db="EMBL/GenBank/DDBJ databases">
        <authorList>
            <person name="Smith C.H."/>
        </authorList>
    </citation>
    <scope>NUCLEOTIDE SEQUENCE</scope>
    <source>
        <strain evidence="3">CHS0354</strain>
        <tissue evidence="3">Mantle</tissue>
    </source>
</reference>
<gene>
    <name evidence="3" type="ORF">CHS0354_022155</name>
</gene>
<dbReference type="PANTHER" id="PTHR46652:SF3">
    <property type="entry name" value="LEUCINE-RICH REPEAT-CONTAINING PROTEIN 9"/>
    <property type="match status" value="1"/>
</dbReference>
<proteinExistence type="predicted"/>
<keyword evidence="2" id="KW-0677">Repeat</keyword>
<reference evidence="3" key="2">
    <citation type="journal article" date="2021" name="Genome Biol. Evol.">
        <title>Developing a high-quality reference genome for a parasitic bivalve with doubly uniparental inheritance (Bivalvia: Unionida).</title>
        <authorList>
            <person name="Smith C.H."/>
        </authorList>
    </citation>
    <scope>NUCLEOTIDE SEQUENCE</scope>
    <source>
        <strain evidence="3">CHS0354</strain>
        <tissue evidence="3">Mantle</tissue>
    </source>
</reference>
<evidence type="ECO:0000313" key="3">
    <source>
        <dbReference type="EMBL" id="KAK3579136.1"/>
    </source>
</evidence>
<keyword evidence="4" id="KW-1185">Reference proteome</keyword>
<sequence>MVKLTIDLIARGTSGYTKKKRDETMQQYLKRLTHLYLEDKGIDEVGDDLSLCRNLSVLYLYDNELAQMPCLNQNQNITMLYLQNNHISKVENLAPLFKLTKLYLGGNQLTVIEGLEKLQHLQELHVENQKLPPGEKLLFDPRSLKAISGSLQVLNVSGNNLDSLRDLECLRNLVQLMASDNELGDMKELAHVLGQWPFLQRLELMGNPLCHKAKYKDRVIVMAKNLDSLDGKGISDTAKQFLRNWHANKETQKKRKDDLFRRGTFAEFGSGSHELPPVRESGRVLNSATIPGYMMPGLPRKQFDDILARNATMENSTGQRSAPVKSRSGVLRSKTIILGDDLK</sequence>
<dbReference type="InterPro" id="IPR025875">
    <property type="entry name" value="Leu-rich_rpt_4"/>
</dbReference>
<protein>
    <recommendedName>
        <fullName evidence="5">Protein phosphatase 1 regulatory subunit 42</fullName>
    </recommendedName>
</protein>